<evidence type="ECO:0000256" key="2">
    <source>
        <dbReference type="ARBA" id="ARBA00004123"/>
    </source>
</evidence>
<gene>
    <name evidence="24" type="ORF">J0S82_002378</name>
</gene>
<evidence type="ECO:0000256" key="15">
    <source>
        <dbReference type="ARBA" id="ARBA00024524"/>
    </source>
</evidence>
<dbReference type="FunFam" id="2.60.40.3120:FF:000001">
    <property type="entry name" value="cytosolic carboxypeptidase 1 isoform X1"/>
    <property type="match status" value="1"/>
</dbReference>
<evidence type="ECO:0000256" key="22">
    <source>
        <dbReference type="SAM" id="MobiDB-lite"/>
    </source>
</evidence>
<keyword evidence="10" id="KW-0378">Hydrolase</keyword>
<dbReference type="Pfam" id="PF25571">
    <property type="entry name" value="TPR_CCP1_N"/>
    <property type="match status" value="2"/>
</dbReference>
<dbReference type="PANTHER" id="PTHR12756">
    <property type="entry name" value="CYTOSOLIC CARBOXYPEPTIDASE"/>
    <property type="match status" value="1"/>
</dbReference>
<dbReference type="InterPro" id="IPR040626">
    <property type="entry name" value="Pepdidase_M14_N"/>
</dbReference>
<feature type="non-terminal residue" evidence="24">
    <location>
        <position position="1130"/>
    </location>
</feature>
<evidence type="ECO:0000256" key="5">
    <source>
        <dbReference type="ARBA" id="ARBA00005988"/>
    </source>
</evidence>
<dbReference type="InterPro" id="IPR050821">
    <property type="entry name" value="Cytosolic_carboxypeptidase"/>
</dbReference>
<dbReference type="SUPFAM" id="SSF53187">
    <property type="entry name" value="Zn-dependent exopeptidases"/>
    <property type="match status" value="1"/>
</dbReference>
<proteinExistence type="inferred from homology"/>
<dbReference type="Gene3D" id="2.60.40.3120">
    <property type="match status" value="1"/>
</dbReference>
<evidence type="ECO:0000256" key="3">
    <source>
        <dbReference type="ARBA" id="ARBA00004173"/>
    </source>
</evidence>
<evidence type="ECO:0000313" key="25">
    <source>
        <dbReference type="Proteomes" id="UP000700334"/>
    </source>
</evidence>
<comment type="catalytic activity">
    <reaction evidence="17">
        <text>(L-glutamyl)(n+1)-gamma-L-glutamyl-L-glutamyl-[protein] + H2O = (L-glutamyl)(n)-gamma-L-glutamyl-L-glutamyl-[protein] + L-glutamate</text>
        <dbReference type="Rhea" id="RHEA:60004"/>
        <dbReference type="Rhea" id="RHEA-COMP:15519"/>
        <dbReference type="Rhea" id="RHEA-COMP:15675"/>
        <dbReference type="ChEBI" id="CHEBI:15377"/>
        <dbReference type="ChEBI" id="CHEBI:29985"/>
        <dbReference type="ChEBI" id="CHEBI:143623"/>
    </reaction>
    <physiologicalReaction direction="left-to-right" evidence="17">
        <dbReference type="Rhea" id="RHEA:60005"/>
    </physiologicalReaction>
</comment>
<dbReference type="InterPro" id="IPR016024">
    <property type="entry name" value="ARM-type_fold"/>
</dbReference>
<dbReference type="EC" id="3.4.17.24" evidence="16"/>
<evidence type="ECO:0000256" key="6">
    <source>
        <dbReference type="ARBA" id="ARBA00022490"/>
    </source>
</evidence>
<dbReference type="InterPro" id="IPR033852">
    <property type="entry name" value="CBPC1/4"/>
</dbReference>
<evidence type="ECO:0000256" key="16">
    <source>
        <dbReference type="ARBA" id="ARBA00026108"/>
    </source>
</evidence>
<dbReference type="Pfam" id="PF00246">
    <property type="entry name" value="Peptidase_M14"/>
    <property type="match status" value="1"/>
</dbReference>
<evidence type="ECO:0000256" key="20">
    <source>
        <dbReference type="ARBA" id="ARBA00043070"/>
    </source>
</evidence>
<evidence type="ECO:0000256" key="14">
    <source>
        <dbReference type="ARBA" id="ARBA00023242"/>
    </source>
</evidence>
<dbReference type="Proteomes" id="UP000700334">
    <property type="component" value="Unassembled WGS sequence"/>
</dbReference>
<keyword evidence="6" id="KW-0963">Cytoplasm</keyword>
<dbReference type="OrthoDB" id="10253041at2759"/>
<comment type="subcellular location">
    <subcellularLocation>
        <location evidence="4">Cytoplasm</location>
        <location evidence="4">Cytosol</location>
    </subcellularLocation>
    <subcellularLocation>
        <location evidence="3">Mitochondrion</location>
    </subcellularLocation>
    <subcellularLocation>
        <location evidence="2">Nucleus</location>
    </subcellularLocation>
</comment>
<evidence type="ECO:0000256" key="12">
    <source>
        <dbReference type="ARBA" id="ARBA00023049"/>
    </source>
</evidence>
<dbReference type="InterPro" id="IPR011989">
    <property type="entry name" value="ARM-like"/>
</dbReference>
<protein>
    <recommendedName>
        <fullName evidence="18">Cytosolic carboxypeptidase 1</fullName>
        <ecNumber evidence="16">3.4.17.24</ecNumber>
    </recommendedName>
    <alternativeName>
        <fullName evidence="20">ATP/GTP-binding protein 1</fullName>
    </alternativeName>
    <alternativeName>
        <fullName evidence="19">Protein deglutamylase CCP1</fullName>
    </alternativeName>
</protein>
<evidence type="ECO:0000256" key="17">
    <source>
        <dbReference type="ARBA" id="ARBA00029302"/>
    </source>
</evidence>
<keyword evidence="8" id="KW-0645">Protease</keyword>
<evidence type="ECO:0000256" key="9">
    <source>
        <dbReference type="ARBA" id="ARBA00022723"/>
    </source>
</evidence>
<dbReference type="AlphaFoldDB" id="A0A8J6A7X7"/>
<feature type="region of interest" description="Disordered" evidence="22">
    <location>
        <begin position="1103"/>
        <end position="1130"/>
    </location>
</feature>
<sequence>LTNNSRIVGLLAQLEKINTEATESDTARYVTSKILHLAQSQEKTKREMTAKGSTGMEILLSTLESTKDLQTTLNILNILVELVSAGGGRRASFLVAKGGSQILLQLLTNASKESPLNEELMVQIHSILAKIGPKAVNSVSLGKNGVVELMFKIIGPFSKKNSGLMKVALDTLAALLKSKTNARRAVDRGYVQVLLTIYVDWHRHDNRHRNMLIRKGILQSLKSVTNIKLGRKAFIDANGMKILYSTSQLPVIPVSGPVAQLYSLPPEVDDVVDESDDNDDTDLEAENETENEDDLDQNFKNDDIETDINKLKPQQEPGRTIEELKMYEHLFPELVDDFQDCDLISKEPKPFVFEGKVRGPIIVPTAGEEAPGNSGNLRKGMKVNVSPKGDENDAKPSFMDLTKEDVKNNDRTLQQQLRDQNRTISSVYGLNNDIVKALDRITLQNVPSQTVQNCTAGMKKDYSLPLSVLTCTKACPHMATCGNALFEGRTVQLGKLCCTAVETEEDEDTESTSSVEQASVEVTDGPTLHDSDLYIEIVKNTKSVPEYSEVAYPDYFGHIPPPFKEPILERPYGVQRTKIAQDIERLIHQSDIIDRVVYDLDNPNYTVPEEGDILKFNSKFESGNLRKVIQIRKNEYDLILNSDINSNHYHQWFYFEVSGMRPGVAYRFNIINCEKSNSQFNYGMQPLMYSVQEALNARPWWIRMGTDICYYKNHFSRSSAAAGGQKGKSYYTITFTVNFPHKDDVCYFAYHYPYTYSTLQMHLQKLESAHNPQQIYFRKDVLCETLSGNSCPLLTITAMPESNYYEHICQFRNRPYVFLSARVHPGETNASWVMKGTLEYLMSNNPTAQSLRESYIFKIVPMLNPDGVINGNHRCSLSGEDLNRQWQSPNPDLHPTIYHAKGLLQYLAAVKRLPLVYCDYHGHSRKKNVFMYGCSIKETVWHTSDNASSCDVVEDVGYRTLPKILSNIAPAFCMSSCSFVVEKSKESTARVVVWREIGVQRSYTMESTLCGCDQGKYKGLQIGTRELEEMGAKFCVGLLRLKRLTSPLEYNLPSSLLDFENDLIESSCKATSPTTYVLDEDEPRFLEEVDYSAESNDELDIELPENAGDYEPSAQEEVLSDSEFSRTYLP</sequence>
<dbReference type="GO" id="GO:0005829">
    <property type="term" value="C:cytosol"/>
    <property type="evidence" value="ECO:0007669"/>
    <property type="project" value="UniProtKB-SubCell"/>
</dbReference>
<organism evidence="24 25">
    <name type="scientific">Galemys pyrenaicus</name>
    <name type="common">Iberian desman</name>
    <name type="synonym">Pyrenean desman</name>
    <dbReference type="NCBI Taxonomy" id="202257"/>
    <lineage>
        <taxon>Eukaryota</taxon>
        <taxon>Metazoa</taxon>
        <taxon>Chordata</taxon>
        <taxon>Craniata</taxon>
        <taxon>Vertebrata</taxon>
        <taxon>Euteleostomi</taxon>
        <taxon>Mammalia</taxon>
        <taxon>Eutheria</taxon>
        <taxon>Laurasiatheria</taxon>
        <taxon>Eulipotyphla</taxon>
        <taxon>Talpidae</taxon>
        <taxon>Galemys</taxon>
    </lineage>
</organism>
<comment type="similarity">
    <text evidence="5 21">Belongs to the peptidase M14 family.</text>
</comment>
<dbReference type="GO" id="GO:0008270">
    <property type="term" value="F:zinc ion binding"/>
    <property type="evidence" value="ECO:0007669"/>
    <property type="project" value="InterPro"/>
</dbReference>
<keyword evidence="11" id="KW-0862">Zinc</keyword>
<evidence type="ECO:0000256" key="21">
    <source>
        <dbReference type="PROSITE-ProRule" id="PRU01379"/>
    </source>
</evidence>
<feature type="active site" description="Proton donor/acceptor" evidence="21">
    <location>
        <position position="1006"/>
    </location>
</feature>
<dbReference type="GO" id="GO:0005634">
    <property type="term" value="C:nucleus"/>
    <property type="evidence" value="ECO:0007669"/>
    <property type="project" value="UniProtKB-SubCell"/>
</dbReference>
<reference evidence="24" key="1">
    <citation type="journal article" date="2021" name="Evol. Appl.">
        <title>The genome of the Pyrenean desman and the effects of bottlenecks and inbreeding on the genomic landscape of an endangered species.</title>
        <authorList>
            <person name="Escoda L."/>
            <person name="Castresana J."/>
        </authorList>
    </citation>
    <scope>NUCLEOTIDE SEQUENCE</scope>
    <source>
        <strain evidence="24">IBE-C5619</strain>
    </source>
</reference>
<keyword evidence="7 24" id="KW-0121">Carboxypeptidase</keyword>
<evidence type="ECO:0000256" key="13">
    <source>
        <dbReference type="ARBA" id="ARBA00023128"/>
    </source>
</evidence>
<evidence type="ECO:0000259" key="23">
    <source>
        <dbReference type="PROSITE" id="PS52035"/>
    </source>
</evidence>
<name>A0A8J6A7X7_GALPY</name>
<accession>A0A8J6A7X7</accession>
<comment type="catalytic activity">
    <reaction evidence="15">
        <text>C-terminal L-alpha-aminoacyl-L-glutamyl-L-glutamyl-[tubulin] + H2O = C-terminal L-alpha-aminoacyl-L-glutamyl-[tubulin] + L-glutamate</text>
        <dbReference type="Rhea" id="RHEA:63792"/>
        <dbReference type="Rhea" id="RHEA-COMP:16435"/>
        <dbReference type="Rhea" id="RHEA-COMP:16436"/>
        <dbReference type="ChEBI" id="CHEBI:15377"/>
        <dbReference type="ChEBI" id="CHEBI:29985"/>
        <dbReference type="ChEBI" id="CHEBI:149555"/>
        <dbReference type="ChEBI" id="CHEBI:149556"/>
        <dbReference type="EC" id="3.4.17.24"/>
    </reaction>
    <physiologicalReaction direction="left-to-right" evidence="15">
        <dbReference type="Rhea" id="RHEA:63793"/>
    </physiologicalReaction>
</comment>
<keyword evidence="9" id="KW-0479">Metal-binding</keyword>
<evidence type="ECO:0000256" key="4">
    <source>
        <dbReference type="ARBA" id="ARBA00004514"/>
    </source>
</evidence>
<dbReference type="Gene3D" id="1.25.10.10">
    <property type="entry name" value="Leucine-rich Repeat Variant"/>
    <property type="match status" value="1"/>
</dbReference>
<keyword evidence="13" id="KW-0496">Mitochondrion</keyword>
<evidence type="ECO:0000313" key="24">
    <source>
        <dbReference type="EMBL" id="KAG8512230.1"/>
    </source>
</evidence>
<feature type="domain" description="Peptidase M14" evidence="23">
    <location>
        <begin position="752"/>
        <end position="1042"/>
    </location>
</feature>
<dbReference type="GO" id="GO:0006508">
    <property type="term" value="P:proteolysis"/>
    <property type="evidence" value="ECO:0007669"/>
    <property type="project" value="UniProtKB-KW"/>
</dbReference>
<keyword evidence="12" id="KW-0482">Metalloprotease</keyword>
<dbReference type="FunFam" id="3.40.630.10:FF:000024">
    <property type="entry name" value="ATP/GTP binding protein 1"/>
    <property type="match status" value="1"/>
</dbReference>
<dbReference type="PROSITE" id="PS52035">
    <property type="entry name" value="PEPTIDASE_M14"/>
    <property type="match status" value="1"/>
</dbReference>
<dbReference type="GO" id="GO:0004181">
    <property type="term" value="F:metallocarboxypeptidase activity"/>
    <property type="evidence" value="ECO:0007669"/>
    <property type="project" value="InterPro"/>
</dbReference>
<evidence type="ECO:0000256" key="10">
    <source>
        <dbReference type="ARBA" id="ARBA00022801"/>
    </source>
</evidence>
<comment type="cofactor">
    <cofactor evidence="1">
        <name>Zn(2+)</name>
        <dbReference type="ChEBI" id="CHEBI:29105"/>
    </cofactor>
</comment>
<evidence type="ECO:0000256" key="1">
    <source>
        <dbReference type="ARBA" id="ARBA00001947"/>
    </source>
</evidence>
<dbReference type="PANTHER" id="PTHR12756:SF24">
    <property type="entry name" value="CYTOSOLIC CARBOXYPEPTIDASE 1"/>
    <property type="match status" value="1"/>
</dbReference>
<dbReference type="EMBL" id="JAGFMF010011802">
    <property type="protein sequence ID" value="KAG8512230.1"/>
    <property type="molecule type" value="Genomic_DNA"/>
</dbReference>
<keyword evidence="14" id="KW-0539">Nucleus</keyword>
<dbReference type="Gene3D" id="3.40.630.10">
    <property type="entry name" value="Zn peptidases"/>
    <property type="match status" value="1"/>
</dbReference>
<comment type="caution">
    <text evidence="24">The sequence shown here is derived from an EMBL/GenBank/DDBJ whole genome shotgun (WGS) entry which is preliminary data.</text>
</comment>
<keyword evidence="25" id="KW-1185">Reference proteome</keyword>
<dbReference type="CDD" id="cd06906">
    <property type="entry name" value="M14_Nna1"/>
    <property type="match status" value="1"/>
</dbReference>
<feature type="region of interest" description="Disordered" evidence="22">
    <location>
        <begin position="269"/>
        <end position="300"/>
    </location>
</feature>
<evidence type="ECO:0000256" key="8">
    <source>
        <dbReference type="ARBA" id="ARBA00022670"/>
    </source>
</evidence>
<evidence type="ECO:0000256" key="19">
    <source>
        <dbReference type="ARBA" id="ARBA00043068"/>
    </source>
</evidence>
<evidence type="ECO:0000256" key="11">
    <source>
        <dbReference type="ARBA" id="ARBA00022833"/>
    </source>
</evidence>
<dbReference type="GO" id="GO:0005739">
    <property type="term" value="C:mitochondrion"/>
    <property type="evidence" value="ECO:0007669"/>
    <property type="project" value="UniProtKB-SubCell"/>
</dbReference>
<feature type="region of interest" description="Disordered" evidence="22">
    <location>
        <begin position="367"/>
        <end position="396"/>
    </location>
</feature>
<feature type="compositionally biased region" description="Acidic residues" evidence="22">
    <location>
        <begin position="269"/>
        <end position="296"/>
    </location>
</feature>
<evidence type="ECO:0000256" key="7">
    <source>
        <dbReference type="ARBA" id="ARBA00022645"/>
    </source>
</evidence>
<dbReference type="Pfam" id="PF18027">
    <property type="entry name" value="Pepdidase_M14_N"/>
    <property type="match status" value="1"/>
</dbReference>
<evidence type="ECO:0000256" key="18">
    <source>
        <dbReference type="ARBA" id="ARBA00041044"/>
    </source>
</evidence>
<dbReference type="InterPro" id="IPR000834">
    <property type="entry name" value="Peptidase_M14"/>
</dbReference>
<dbReference type="SUPFAM" id="SSF48371">
    <property type="entry name" value="ARM repeat"/>
    <property type="match status" value="1"/>
</dbReference>